<dbReference type="EMBL" id="KK120646">
    <property type="protein sequence ID" value="KFM78728.1"/>
    <property type="molecule type" value="Genomic_DNA"/>
</dbReference>
<dbReference type="OMA" id="PTERCIR"/>
<feature type="non-terminal residue" evidence="1">
    <location>
        <position position="149"/>
    </location>
</feature>
<dbReference type="Proteomes" id="UP000054359">
    <property type="component" value="Unassembled WGS sequence"/>
</dbReference>
<reference evidence="1 2" key="1">
    <citation type="submission" date="2013-11" db="EMBL/GenBank/DDBJ databases">
        <title>Genome sequencing of Stegodyphus mimosarum.</title>
        <authorList>
            <person name="Bechsgaard J."/>
        </authorList>
    </citation>
    <scope>NUCLEOTIDE SEQUENCE [LARGE SCALE GENOMIC DNA]</scope>
</reference>
<dbReference type="OrthoDB" id="6604290at2759"/>
<dbReference type="AlphaFoldDB" id="A0A087UMY9"/>
<accession>A0A087UMY9</accession>
<evidence type="ECO:0000313" key="2">
    <source>
        <dbReference type="Proteomes" id="UP000054359"/>
    </source>
</evidence>
<evidence type="ECO:0000313" key="1">
    <source>
        <dbReference type="EMBL" id="KFM78728.1"/>
    </source>
</evidence>
<dbReference type="PANTHER" id="PTHR35385">
    <property type="entry name" value="PROTEIN B, PUTATIVE-RELATED-RELATED"/>
    <property type="match status" value="1"/>
</dbReference>
<protein>
    <submittedName>
        <fullName evidence="1">Uncharacterized protein</fullName>
    </submittedName>
</protein>
<sequence length="149" mass="17319">MSRYSVSKNADCRAFVKIMIKKDTRYARCKDKFVKNGLQGRIEIFCKHSHNLNAADTLRFLSADPALKDQFFDYFCSGMGIAEAARYHSQLIELENECVEEILASGRKNPTERCIRYWHDMWLNVQFGARSGAGLIEVSYFLYHYIHSM</sequence>
<keyword evidence="2" id="KW-1185">Reference proteome</keyword>
<name>A0A087UMY9_STEMI</name>
<organism evidence="1 2">
    <name type="scientific">Stegodyphus mimosarum</name>
    <name type="common">African social velvet spider</name>
    <dbReference type="NCBI Taxonomy" id="407821"/>
    <lineage>
        <taxon>Eukaryota</taxon>
        <taxon>Metazoa</taxon>
        <taxon>Ecdysozoa</taxon>
        <taxon>Arthropoda</taxon>
        <taxon>Chelicerata</taxon>
        <taxon>Arachnida</taxon>
        <taxon>Araneae</taxon>
        <taxon>Araneomorphae</taxon>
        <taxon>Entelegynae</taxon>
        <taxon>Eresoidea</taxon>
        <taxon>Eresidae</taxon>
        <taxon>Stegodyphus</taxon>
    </lineage>
</organism>
<gene>
    <name evidence="1" type="ORF">X975_25212</name>
</gene>
<dbReference type="PANTHER" id="PTHR35385:SF2">
    <property type="entry name" value="PROTEIN B, PUTATIVE-RELATED"/>
    <property type="match status" value="1"/>
</dbReference>
<proteinExistence type="predicted"/>